<name>A0A0C3BW29_PILCF</name>
<dbReference type="InterPro" id="IPR001509">
    <property type="entry name" value="Epimerase_deHydtase"/>
</dbReference>
<dbReference type="InParanoid" id="A0A0C3BW29"/>
<dbReference type="OrthoDB" id="5283654at2759"/>
<evidence type="ECO:0000313" key="6">
    <source>
        <dbReference type="Proteomes" id="UP000054166"/>
    </source>
</evidence>
<gene>
    <name evidence="5" type="ORF">PILCRDRAFT_1015</name>
</gene>
<protein>
    <recommendedName>
        <fullName evidence="4">NAD-dependent epimerase/dehydratase domain-containing protein</fullName>
    </recommendedName>
</protein>
<dbReference type="HOGENOM" id="CLU_1378594_0_0_1"/>
<reference evidence="5 6" key="1">
    <citation type="submission" date="2014-04" db="EMBL/GenBank/DDBJ databases">
        <authorList>
            <consortium name="DOE Joint Genome Institute"/>
            <person name="Kuo A."/>
            <person name="Tarkka M."/>
            <person name="Buscot F."/>
            <person name="Kohler A."/>
            <person name="Nagy L.G."/>
            <person name="Floudas D."/>
            <person name="Copeland A."/>
            <person name="Barry K.W."/>
            <person name="Cichocki N."/>
            <person name="Veneault-Fourrey C."/>
            <person name="LaButti K."/>
            <person name="Lindquist E.A."/>
            <person name="Lipzen A."/>
            <person name="Lundell T."/>
            <person name="Morin E."/>
            <person name="Murat C."/>
            <person name="Sun H."/>
            <person name="Tunlid A."/>
            <person name="Henrissat B."/>
            <person name="Grigoriev I.V."/>
            <person name="Hibbett D.S."/>
            <person name="Martin F."/>
            <person name="Nordberg H.P."/>
            <person name="Cantor M.N."/>
            <person name="Hua S.X."/>
        </authorList>
    </citation>
    <scope>NUCLEOTIDE SEQUENCE [LARGE SCALE GENOMIC DNA]</scope>
    <source>
        <strain evidence="5 6">F 1598</strain>
    </source>
</reference>
<dbReference type="PANTHER" id="PTHR47706">
    <property type="entry name" value="NMRA-LIKE FAMILY PROTEIN"/>
    <property type="match status" value="1"/>
</dbReference>
<dbReference type="Pfam" id="PF01370">
    <property type="entry name" value="Epimerase"/>
    <property type="match status" value="1"/>
</dbReference>
<keyword evidence="3" id="KW-1133">Transmembrane helix</keyword>
<accession>A0A0C3BW29</accession>
<dbReference type="SUPFAM" id="SSF51735">
    <property type="entry name" value="NAD(P)-binding Rossmann-fold domains"/>
    <property type="match status" value="1"/>
</dbReference>
<dbReference type="Proteomes" id="UP000054166">
    <property type="component" value="Unassembled WGS sequence"/>
</dbReference>
<feature type="transmembrane region" description="Helical" evidence="3">
    <location>
        <begin position="12"/>
        <end position="33"/>
    </location>
</feature>
<keyword evidence="1" id="KW-0521">NADP</keyword>
<evidence type="ECO:0000259" key="4">
    <source>
        <dbReference type="Pfam" id="PF01370"/>
    </source>
</evidence>
<dbReference type="InterPro" id="IPR036291">
    <property type="entry name" value="NAD(P)-bd_dom_sf"/>
</dbReference>
<dbReference type="Gene3D" id="3.40.50.720">
    <property type="entry name" value="NAD(P)-binding Rossmann-like Domain"/>
    <property type="match status" value="1"/>
</dbReference>
<reference evidence="6" key="2">
    <citation type="submission" date="2015-01" db="EMBL/GenBank/DDBJ databases">
        <title>Evolutionary Origins and Diversification of the Mycorrhizal Mutualists.</title>
        <authorList>
            <consortium name="DOE Joint Genome Institute"/>
            <consortium name="Mycorrhizal Genomics Consortium"/>
            <person name="Kohler A."/>
            <person name="Kuo A."/>
            <person name="Nagy L.G."/>
            <person name="Floudas D."/>
            <person name="Copeland A."/>
            <person name="Barry K.W."/>
            <person name="Cichocki N."/>
            <person name="Veneault-Fourrey C."/>
            <person name="LaButti K."/>
            <person name="Lindquist E.A."/>
            <person name="Lipzen A."/>
            <person name="Lundell T."/>
            <person name="Morin E."/>
            <person name="Murat C."/>
            <person name="Riley R."/>
            <person name="Ohm R."/>
            <person name="Sun H."/>
            <person name="Tunlid A."/>
            <person name="Henrissat B."/>
            <person name="Grigoriev I.V."/>
            <person name="Hibbett D.S."/>
            <person name="Martin F."/>
        </authorList>
    </citation>
    <scope>NUCLEOTIDE SEQUENCE [LARGE SCALE GENOMIC DNA]</scope>
    <source>
        <strain evidence="6">F 1598</strain>
    </source>
</reference>
<dbReference type="GO" id="GO:0016491">
    <property type="term" value="F:oxidoreductase activity"/>
    <property type="evidence" value="ECO:0007669"/>
    <property type="project" value="UniProtKB-KW"/>
</dbReference>
<keyword evidence="3" id="KW-0812">Transmembrane</keyword>
<dbReference type="AlphaFoldDB" id="A0A0C3BW29"/>
<sequence length="198" mass="21391">MRATKRAYRQVLVGKFAVIGAGVLGLPIVKALLERDVSVLIITRPDSSTPVSSFPAAAKSLAVDLSDVTALASVFHEHAIEVVVSTIAHAGLPTQYLQADAAKAAGVKLFYRSCSYYLAAFRACQLIAAMYGDKVEVVHVDEFPHDEFRTFLHDIHDKGMASTGYDFAAGKELSEGAGSSNKLWAGHRWEGIKEILNI</sequence>
<evidence type="ECO:0000256" key="1">
    <source>
        <dbReference type="ARBA" id="ARBA00022857"/>
    </source>
</evidence>
<dbReference type="PANTHER" id="PTHR47706:SF9">
    <property type="entry name" value="NMRA-LIKE DOMAIN-CONTAINING PROTEIN-RELATED"/>
    <property type="match status" value="1"/>
</dbReference>
<dbReference type="EMBL" id="KN832972">
    <property type="protein sequence ID" value="KIM90753.1"/>
    <property type="molecule type" value="Genomic_DNA"/>
</dbReference>
<organism evidence="5 6">
    <name type="scientific">Piloderma croceum (strain F 1598)</name>
    <dbReference type="NCBI Taxonomy" id="765440"/>
    <lineage>
        <taxon>Eukaryota</taxon>
        <taxon>Fungi</taxon>
        <taxon>Dikarya</taxon>
        <taxon>Basidiomycota</taxon>
        <taxon>Agaricomycotina</taxon>
        <taxon>Agaricomycetes</taxon>
        <taxon>Agaricomycetidae</taxon>
        <taxon>Atheliales</taxon>
        <taxon>Atheliaceae</taxon>
        <taxon>Piloderma</taxon>
    </lineage>
</organism>
<dbReference type="InterPro" id="IPR051609">
    <property type="entry name" value="NmrA/Isoflavone_reductase-like"/>
</dbReference>
<proteinExistence type="predicted"/>
<keyword evidence="2" id="KW-0560">Oxidoreductase</keyword>
<keyword evidence="3" id="KW-0472">Membrane</keyword>
<evidence type="ECO:0000256" key="3">
    <source>
        <dbReference type="SAM" id="Phobius"/>
    </source>
</evidence>
<evidence type="ECO:0000256" key="2">
    <source>
        <dbReference type="ARBA" id="ARBA00023002"/>
    </source>
</evidence>
<keyword evidence="6" id="KW-1185">Reference proteome</keyword>
<feature type="domain" description="NAD-dependent epimerase/dehydratase" evidence="4">
    <location>
        <begin position="20"/>
        <end position="108"/>
    </location>
</feature>
<evidence type="ECO:0000313" key="5">
    <source>
        <dbReference type="EMBL" id="KIM90753.1"/>
    </source>
</evidence>